<feature type="non-terminal residue" evidence="1">
    <location>
        <position position="144"/>
    </location>
</feature>
<evidence type="ECO:0000313" key="1">
    <source>
        <dbReference type="EMBL" id="CAD7230468.1"/>
    </source>
</evidence>
<organism evidence="1">
    <name type="scientific">Cyprideis torosa</name>
    <dbReference type="NCBI Taxonomy" id="163714"/>
    <lineage>
        <taxon>Eukaryota</taxon>
        <taxon>Metazoa</taxon>
        <taxon>Ecdysozoa</taxon>
        <taxon>Arthropoda</taxon>
        <taxon>Crustacea</taxon>
        <taxon>Oligostraca</taxon>
        <taxon>Ostracoda</taxon>
        <taxon>Podocopa</taxon>
        <taxon>Podocopida</taxon>
        <taxon>Cytherocopina</taxon>
        <taxon>Cytheroidea</taxon>
        <taxon>Cytherideidae</taxon>
        <taxon>Cyprideis</taxon>
    </lineage>
</organism>
<dbReference type="AlphaFoldDB" id="A0A7R8WK24"/>
<protein>
    <submittedName>
        <fullName evidence="1">Uncharacterized protein</fullName>
    </submittedName>
</protein>
<proteinExistence type="predicted"/>
<name>A0A7R8WK24_9CRUS</name>
<gene>
    <name evidence="1" type="ORF">CTOB1V02_LOCUS8326</name>
</gene>
<accession>A0A7R8WK24</accession>
<sequence length="144" mass="15957">MKIRLRGAQKKVTVSEHLCHRRNTSATVGTPLPPSEHLCHRRNTSATVGTPLPPSEHFCHRRNTSANVGTPLPPSEHLCHRRNTSATVGTPLPPSEHLCHRTDEALSDRDVQTLDSLCFGLQLATRLVDTPCNEMHTDEFVEVS</sequence>
<reference evidence="1" key="1">
    <citation type="submission" date="2020-11" db="EMBL/GenBank/DDBJ databases">
        <authorList>
            <person name="Tran Van P."/>
        </authorList>
    </citation>
    <scope>NUCLEOTIDE SEQUENCE</scope>
</reference>
<dbReference type="OrthoDB" id="6429228at2759"/>
<dbReference type="EMBL" id="OB662707">
    <property type="protein sequence ID" value="CAD7230468.1"/>
    <property type="molecule type" value="Genomic_DNA"/>
</dbReference>